<organism evidence="2">
    <name type="scientific">marine sediment metagenome</name>
    <dbReference type="NCBI Taxonomy" id="412755"/>
    <lineage>
        <taxon>unclassified sequences</taxon>
        <taxon>metagenomes</taxon>
        <taxon>ecological metagenomes</taxon>
    </lineage>
</organism>
<comment type="caution">
    <text evidence="2">The sequence shown here is derived from an EMBL/GenBank/DDBJ whole genome shotgun (WGS) entry which is preliminary data.</text>
</comment>
<proteinExistence type="predicted"/>
<accession>X1DK25</accession>
<feature type="transmembrane region" description="Helical" evidence="1">
    <location>
        <begin position="40"/>
        <end position="66"/>
    </location>
</feature>
<reference evidence="2" key="1">
    <citation type="journal article" date="2014" name="Front. Microbiol.">
        <title>High frequency of phylogenetically diverse reductive dehalogenase-homologous genes in deep subseafloor sedimentary metagenomes.</title>
        <authorList>
            <person name="Kawai M."/>
            <person name="Futagami T."/>
            <person name="Toyoda A."/>
            <person name="Takaki Y."/>
            <person name="Nishi S."/>
            <person name="Hori S."/>
            <person name="Arai W."/>
            <person name="Tsubouchi T."/>
            <person name="Morono Y."/>
            <person name="Uchiyama I."/>
            <person name="Ito T."/>
            <person name="Fujiyama A."/>
            <person name="Inagaki F."/>
            <person name="Takami H."/>
        </authorList>
    </citation>
    <scope>NUCLEOTIDE SEQUENCE</scope>
    <source>
        <strain evidence="2">Expedition CK06-06</strain>
    </source>
</reference>
<gene>
    <name evidence="2" type="ORF">S03H2_08943</name>
</gene>
<dbReference type="AlphaFoldDB" id="X1DK25"/>
<evidence type="ECO:0000313" key="2">
    <source>
        <dbReference type="EMBL" id="GAH20527.1"/>
    </source>
</evidence>
<keyword evidence="1" id="KW-0812">Transmembrane</keyword>
<sequence length="77" mass="8850">ENKTILNNKNIPLLQIKNLKVYFYLEEGILKALLKQDMELAGSILMILSFLTVIGTFISDILLILLDPRIRYEKSVV</sequence>
<keyword evidence="1" id="KW-0472">Membrane</keyword>
<name>X1DK25_9ZZZZ</name>
<protein>
    <submittedName>
        <fullName evidence="2">Uncharacterized protein</fullName>
    </submittedName>
</protein>
<evidence type="ECO:0000256" key="1">
    <source>
        <dbReference type="SAM" id="Phobius"/>
    </source>
</evidence>
<keyword evidence="1" id="KW-1133">Transmembrane helix</keyword>
<dbReference type="EMBL" id="BARU01004443">
    <property type="protein sequence ID" value="GAH20527.1"/>
    <property type="molecule type" value="Genomic_DNA"/>
</dbReference>
<feature type="non-terminal residue" evidence="2">
    <location>
        <position position="1"/>
    </location>
</feature>